<keyword evidence="9" id="KW-1185">Reference proteome</keyword>
<keyword evidence="2" id="KW-1003">Cell membrane</keyword>
<feature type="transmembrane region" description="Helical" evidence="6">
    <location>
        <begin position="336"/>
        <end position="355"/>
    </location>
</feature>
<dbReference type="STRING" id="1503.CLPU_3c01480"/>
<sequence length="822" mass="95220">MKRPFIHLVVPFMLGIYICNKIEINVSLSAFMILIVIIMKIIYIIFLKRRNYIFLWILFLLLGNMAGYNHLNKSELDRFSDEKVSLKGVVKNEVVKSKGYEKYVIEVSNITYKNKHYNVKEKLILTIYDNSDIRLGDNILVRDKIKVPKENTNPMLFNYKLYLQSNDIFTIMSTNKYSVNIIKRNNLSKGERISQKFKKKISFILDKNLDTENSSIIKSIILGDSTYLDENTQNKFRNLGIAHVLAVSGLHIGIIFAFILYILNFLKVHRKIASILAIILILIYGYIIGYPPSVVRSSVMFSLLIVSTITYRRYDSINILALSAFIMLIYKPLWLFNMGFQLSYVATLSILLFNSKVKKIFSNKFRFLADILSPIISVYIGMLPISLYYFNSLQIISILSNLVLVPLLSLSLIISFIMIITYLMSSIVSNVIGYFINILLVIFTKSMNLVHNLSYNIIVHSPNFIEMIMYYVLICIALNIIKTDFLNRKFIRIINYYLILIIFIVSTNYLIEEYAIIDFIDVGQGDSCIVRLKDKNILIDTGGSILNNFDVGKNIVLPYLQKNGINSLDGVFISHFHEDHAEGLLSLIGNIKIKNIFIGYKSQNNKLYRDIIKLSSKHNIPIRLIKKDDKIILNKNSAIDILSPERKEDVNFKNENNMSLVFILKTYNKSLLFTGDIEKEKEKDIVKINYKHKVDIIKIPHHGSKTSSTEEFIKRFEPRYGIIQVGKNNFGHPNKEVLENYEKHEIKLYRNDTMGLITVLISENDFKIENYLKSKPVLEDVLKSYILDLGIISMYMIIWIVMIYNYKLSDLDKINIDDEVLI</sequence>
<dbReference type="Proteomes" id="UP000037267">
    <property type="component" value="Unassembled WGS sequence"/>
</dbReference>
<evidence type="ECO:0000313" key="8">
    <source>
        <dbReference type="EMBL" id="KNF09370.1"/>
    </source>
</evidence>
<dbReference type="AlphaFoldDB" id="A0A0L0WD66"/>
<feature type="transmembrane region" description="Helical" evidence="6">
    <location>
        <begin position="244"/>
        <end position="266"/>
    </location>
</feature>
<keyword evidence="4 6" id="KW-1133">Transmembrane helix</keyword>
<feature type="transmembrane region" description="Helical" evidence="6">
    <location>
        <begin position="395"/>
        <end position="420"/>
    </location>
</feature>
<dbReference type="PATRIC" id="fig|1503.3.peg.2013"/>
<feature type="transmembrane region" description="Helical" evidence="6">
    <location>
        <begin position="785"/>
        <end position="806"/>
    </location>
</feature>
<proteinExistence type="predicted"/>
<feature type="domain" description="Metallo-beta-lactamase" evidence="7">
    <location>
        <begin position="524"/>
        <end position="727"/>
    </location>
</feature>
<dbReference type="GO" id="GO:0030420">
    <property type="term" value="P:establishment of competence for transformation"/>
    <property type="evidence" value="ECO:0007669"/>
    <property type="project" value="InterPro"/>
</dbReference>
<protein>
    <submittedName>
        <fullName evidence="8">DNA internalization-like competence protein ComEC/Rec2</fullName>
    </submittedName>
</protein>
<dbReference type="InterPro" id="IPR001279">
    <property type="entry name" value="Metallo-B-lactamas"/>
</dbReference>
<evidence type="ECO:0000256" key="2">
    <source>
        <dbReference type="ARBA" id="ARBA00022475"/>
    </source>
</evidence>
<feature type="transmembrane region" description="Helical" evidence="6">
    <location>
        <begin position="26"/>
        <end position="46"/>
    </location>
</feature>
<dbReference type="EMBL" id="LGSS01000003">
    <property type="protein sequence ID" value="KNF09370.1"/>
    <property type="molecule type" value="Genomic_DNA"/>
</dbReference>
<dbReference type="Pfam" id="PF00753">
    <property type="entry name" value="Lactamase_B"/>
    <property type="match status" value="1"/>
</dbReference>
<dbReference type="SMART" id="SM00849">
    <property type="entry name" value="Lactamase_B"/>
    <property type="match status" value="1"/>
</dbReference>
<feature type="transmembrane region" description="Helical" evidence="6">
    <location>
        <begin position="493"/>
        <end position="511"/>
    </location>
</feature>
<dbReference type="InterPro" id="IPR036866">
    <property type="entry name" value="RibonucZ/Hydroxyglut_hydro"/>
</dbReference>
<dbReference type="Pfam" id="PF03772">
    <property type="entry name" value="Competence"/>
    <property type="match status" value="1"/>
</dbReference>
<keyword evidence="3 6" id="KW-0812">Transmembrane</keyword>
<dbReference type="Pfam" id="PF13567">
    <property type="entry name" value="DUF4131"/>
    <property type="match status" value="1"/>
</dbReference>
<evidence type="ECO:0000256" key="6">
    <source>
        <dbReference type="SAM" id="Phobius"/>
    </source>
</evidence>
<evidence type="ECO:0000256" key="3">
    <source>
        <dbReference type="ARBA" id="ARBA00022692"/>
    </source>
</evidence>
<comment type="caution">
    <text evidence="8">The sequence shown here is derived from an EMBL/GenBank/DDBJ whole genome shotgun (WGS) entry which is preliminary data.</text>
</comment>
<dbReference type="InterPro" id="IPR025405">
    <property type="entry name" value="DUF4131"/>
</dbReference>
<dbReference type="InterPro" id="IPR004477">
    <property type="entry name" value="ComEC_N"/>
</dbReference>
<feature type="transmembrane region" description="Helical" evidence="6">
    <location>
        <begin position="464"/>
        <end position="481"/>
    </location>
</feature>
<dbReference type="OrthoDB" id="9761531at2"/>
<organism evidence="8 9">
    <name type="scientific">Gottschalkia purinilytica</name>
    <name type="common">Clostridium purinilyticum</name>
    <dbReference type="NCBI Taxonomy" id="1503"/>
    <lineage>
        <taxon>Bacteria</taxon>
        <taxon>Bacillati</taxon>
        <taxon>Bacillota</taxon>
        <taxon>Tissierellia</taxon>
        <taxon>Tissierellales</taxon>
        <taxon>Gottschalkiaceae</taxon>
        <taxon>Gottschalkia</taxon>
    </lineage>
</organism>
<evidence type="ECO:0000256" key="5">
    <source>
        <dbReference type="ARBA" id="ARBA00023136"/>
    </source>
</evidence>
<dbReference type="SUPFAM" id="SSF56281">
    <property type="entry name" value="Metallo-hydrolase/oxidoreductase"/>
    <property type="match status" value="1"/>
</dbReference>
<dbReference type="GO" id="GO:0005886">
    <property type="term" value="C:plasma membrane"/>
    <property type="evidence" value="ECO:0007669"/>
    <property type="project" value="UniProtKB-SubCell"/>
</dbReference>
<name>A0A0L0WD66_GOTPU</name>
<dbReference type="InterPro" id="IPR035681">
    <property type="entry name" value="ComA-like_MBL"/>
</dbReference>
<feature type="transmembrane region" description="Helical" evidence="6">
    <location>
        <begin position="272"/>
        <end position="290"/>
    </location>
</feature>
<dbReference type="NCBIfam" id="TIGR00360">
    <property type="entry name" value="ComEC_N-term"/>
    <property type="match status" value="1"/>
</dbReference>
<gene>
    <name evidence="8" type="ORF">CLPU_3c01480</name>
</gene>
<dbReference type="NCBIfam" id="TIGR00361">
    <property type="entry name" value="ComEC_Rec2"/>
    <property type="match status" value="1"/>
</dbReference>
<feature type="transmembrane region" description="Helical" evidence="6">
    <location>
        <begin position="52"/>
        <end position="71"/>
    </location>
</feature>
<accession>A0A0L0WD66</accession>
<evidence type="ECO:0000256" key="4">
    <source>
        <dbReference type="ARBA" id="ARBA00022989"/>
    </source>
</evidence>
<feature type="transmembrane region" description="Helical" evidence="6">
    <location>
        <begin position="427"/>
        <end position="444"/>
    </location>
</feature>
<dbReference type="CDD" id="cd07731">
    <property type="entry name" value="ComA-like_MBL-fold"/>
    <property type="match status" value="1"/>
</dbReference>
<evidence type="ECO:0000256" key="1">
    <source>
        <dbReference type="ARBA" id="ARBA00004651"/>
    </source>
</evidence>
<evidence type="ECO:0000259" key="7">
    <source>
        <dbReference type="SMART" id="SM00849"/>
    </source>
</evidence>
<dbReference type="RefSeq" id="WP_050354361.1">
    <property type="nucleotide sequence ID" value="NZ_LGSS01000003.1"/>
</dbReference>
<dbReference type="Gene3D" id="3.60.15.10">
    <property type="entry name" value="Ribonuclease Z/Hydroxyacylglutathione hydrolase-like"/>
    <property type="match status" value="1"/>
</dbReference>
<comment type="subcellular location">
    <subcellularLocation>
        <location evidence="1">Cell membrane</location>
        <topology evidence="1">Multi-pass membrane protein</topology>
    </subcellularLocation>
</comment>
<dbReference type="PANTHER" id="PTHR30619">
    <property type="entry name" value="DNA INTERNALIZATION/COMPETENCE PROTEIN COMEC/REC2"/>
    <property type="match status" value="1"/>
</dbReference>
<evidence type="ECO:0000313" key="9">
    <source>
        <dbReference type="Proteomes" id="UP000037267"/>
    </source>
</evidence>
<dbReference type="InterPro" id="IPR004797">
    <property type="entry name" value="Competence_ComEC/Rec2"/>
</dbReference>
<dbReference type="PANTHER" id="PTHR30619:SF1">
    <property type="entry name" value="RECOMBINATION PROTEIN 2"/>
    <property type="match status" value="1"/>
</dbReference>
<feature type="transmembrane region" description="Helical" evidence="6">
    <location>
        <begin position="367"/>
        <end position="389"/>
    </location>
</feature>
<dbReference type="InterPro" id="IPR052159">
    <property type="entry name" value="Competence_DNA_uptake"/>
</dbReference>
<keyword evidence="5 6" id="KW-0472">Membrane</keyword>
<reference evidence="9" key="1">
    <citation type="submission" date="2015-07" db="EMBL/GenBank/DDBJ databases">
        <title>Draft genome sequence of the purine-degrading Gottschalkia purinilyticum DSM 1384 (formerly Clostridium purinilyticum).</title>
        <authorList>
            <person name="Poehlein A."/>
            <person name="Schiel-Bengelsdorf B."/>
            <person name="Bengelsdorf F.R."/>
            <person name="Daniel R."/>
            <person name="Duerre P."/>
        </authorList>
    </citation>
    <scope>NUCLEOTIDE SEQUENCE [LARGE SCALE GENOMIC DNA]</scope>
    <source>
        <strain evidence="9">DSM 1384</strain>
    </source>
</reference>